<sequence length="52" mass="5845">MSNNNKSNNGISEKNLNKLLESLKVVKYGSVTLVIQDGVVVQIERNEKMRIV</sequence>
<proteinExistence type="predicted"/>
<dbReference type="Proteomes" id="UP000244910">
    <property type="component" value="Chromosome"/>
</dbReference>
<evidence type="ECO:0000313" key="1">
    <source>
        <dbReference type="EMBL" id="AWI06149.1"/>
    </source>
</evidence>
<name>A0A2U8DU64_9CLOT</name>
<keyword evidence="2" id="KW-1185">Reference proteome</keyword>
<dbReference type="RefSeq" id="WP_084572165.1">
    <property type="nucleotide sequence ID" value="NZ_CP020953.1"/>
</dbReference>
<dbReference type="AlphaFoldDB" id="A0A2U8DU64"/>
<gene>
    <name evidence="1" type="ORF">B9W14_17110</name>
</gene>
<organism evidence="1 2">
    <name type="scientific">Clostridium drakei</name>
    <dbReference type="NCBI Taxonomy" id="332101"/>
    <lineage>
        <taxon>Bacteria</taxon>
        <taxon>Bacillati</taxon>
        <taxon>Bacillota</taxon>
        <taxon>Clostridia</taxon>
        <taxon>Eubacteriales</taxon>
        <taxon>Clostridiaceae</taxon>
        <taxon>Clostridium</taxon>
    </lineage>
</organism>
<dbReference type="InterPro" id="IPR018743">
    <property type="entry name" value="DUF2292"/>
</dbReference>
<dbReference type="EMBL" id="CP020953">
    <property type="protein sequence ID" value="AWI06149.1"/>
    <property type="molecule type" value="Genomic_DNA"/>
</dbReference>
<dbReference type="Pfam" id="PF10055">
    <property type="entry name" value="DUF2292"/>
    <property type="match status" value="1"/>
</dbReference>
<evidence type="ECO:0000313" key="2">
    <source>
        <dbReference type="Proteomes" id="UP000244910"/>
    </source>
</evidence>
<reference evidence="2" key="1">
    <citation type="submission" date="2017-04" db="EMBL/GenBank/DDBJ databases">
        <authorList>
            <person name="Song Y."/>
            <person name="Cho B.-K."/>
        </authorList>
    </citation>
    <scope>NUCLEOTIDE SEQUENCE [LARGE SCALE GENOMIC DNA]</scope>
    <source>
        <strain evidence="2">SL1</strain>
    </source>
</reference>
<protein>
    <submittedName>
        <fullName evidence="1">DUF2292 domain-containing protein</fullName>
    </submittedName>
</protein>
<accession>A0A2U8DU64</accession>
<dbReference type="KEGG" id="cdrk:B9W14_17110"/>